<dbReference type="RefSeq" id="WP_310291271.1">
    <property type="nucleotide sequence ID" value="NZ_BAAAWO010000001.1"/>
</dbReference>
<evidence type="ECO:0000259" key="2">
    <source>
        <dbReference type="Pfam" id="PF03807"/>
    </source>
</evidence>
<protein>
    <submittedName>
        <fullName evidence="3">Dinucleotide-binding enzyme</fullName>
    </submittedName>
</protein>
<sequence>MDIGAQENVASRGTIGILGAGRVGTAIARLAVAAGYRVKVATSKPAADNALIIEIVTPGAVAVDAAEAAASDLVVVAIPLHKYKSLNAEALGGRIVIDAMNYWAATDGDIADFENTHLSSSEVVSAYLAGSRVVKTFNHIGYHEMEPDAAAPGTQNRRALVVAGDDESAKALVSTFIDTLGFDSLDAGELAAGRSFEPGTEIFNGRFNAAELAQELQRSLAAA</sequence>
<organism evidence="3 4">
    <name type="scientific">Paeniglutamicibacter sulfureus</name>
    <dbReference type="NCBI Taxonomy" id="43666"/>
    <lineage>
        <taxon>Bacteria</taxon>
        <taxon>Bacillati</taxon>
        <taxon>Actinomycetota</taxon>
        <taxon>Actinomycetes</taxon>
        <taxon>Micrococcales</taxon>
        <taxon>Micrococcaceae</taxon>
        <taxon>Paeniglutamicibacter</taxon>
    </lineage>
</organism>
<dbReference type="PANTHER" id="PTHR14239">
    <property type="entry name" value="DUDULIN-RELATED"/>
    <property type="match status" value="1"/>
</dbReference>
<dbReference type="InterPro" id="IPR051267">
    <property type="entry name" value="STEAP_metalloreductase"/>
</dbReference>
<name>A0ABU2BKA0_9MICC</name>
<gene>
    <name evidence="3" type="ORF">J2S64_002762</name>
</gene>
<feature type="domain" description="Pyrroline-5-carboxylate reductase catalytic N-terminal" evidence="2">
    <location>
        <begin position="14"/>
        <end position="102"/>
    </location>
</feature>
<evidence type="ECO:0000256" key="1">
    <source>
        <dbReference type="ARBA" id="ARBA00023002"/>
    </source>
</evidence>
<dbReference type="InterPro" id="IPR028939">
    <property type="entry name" value="P5C_Rdtase_cat_N"/>
</dbReference>
<evidence type="ECO:0000313" key="3">
    <source>
        <dbReference type="EMBL" id="MDR7359071.1"/>
    </source>
</evidence>
<dbReference type="Proteomes" id="UP001183817">
    <property type="component" value="Unassembled WGS sequence"/>
</dbReference>
<dbReference type="InterPro" id="IPR036291">
    <property type="entry name" value="NAD(P)-bd_dom_sf"/>
</dbReference>
<dbReference type="SUPFAM" id="SSF51735">
    <property type="entry name" value="NAD(P)-binding Rossmann-fold domains"/>
    <property type="match status" value="1"/>
</dbReference>
<reference evidence="3 4" key="1">
    <citation type="submission" date="2023-07" db="EMBL/GenBank/DDBJ databases">
        <title>Sequencing the genomes of 1000 actinobacteria strains.</title>
        <authorList>
            <person name="Klenk H.-P."/>
        </authorList>
    </citation>
    <scope>NUCLEOTIDE SEQUENCE [LARGE SCALE GENOMIC DNA]</scope>
    <source>
        <strain evidence="3 4">DSM 20167</strain>
    </source>
</reference>
<dbReference type="Gene3D" id="3.40.50.720">
    <property type="entry name" value="NAD(P)-binding Rossmann-like Domain"/>
    <property type="match status" value="1"/>
</dbReference>
<dbReference type="Pfam" id="PF03807">
    <property type="entry name" value="F420_oxidored"/>
    <property type="match status" value="1"/>
</dbReference>
<accession>A0ABU2BKA0</accession>
<proteinExistence type="predicted"/>
<keyword evidence="1" id="KW-0560">Oxidoreductase</keyword>
<evidence type="ECO:0000313" key="4">
    <source>
        <dbReference type="Proteomes" id="UP001183817"/>
    </source>
</evidence>
<keyword evidence="4" id="KW-1185">Reference proteome</keyword>
<dbReference type="EMBL" id="JAVDYI010000001">
    <property type="protein sequence ID" value="MDR7359071.1"/>
    <property type="molecule type" value="Genomic_DNA"/>
</dbReference>
<comment type="caution">
    <text evidence="3">The sequence shown here is derived from an EMBL/GenBank/DDBJ whole genome shotgun (WGS) entry which is preliminary data.</text>
</comment>